<sequence length="127" mass="15208">SDWVHNLNFIHNMELKRKKKKKIVAKDREECCRCVIEILKIMEQCQKSVSMSRKDRWLIVTEVRELLKAMAQMTHHIRNWFLGGDSLIQSLSREFLKTVIVSTRKLRHITRMKKSIKMDISMLEKLL</sequence>
<keyword evidence="2" id="KW-1185">Reference proteome</keyword>
<comment type="caution">
    <text evidence="1">The sequence shown here is derived from an EMBL/GenBank/DDBJ whole genome shotgun (WGS) entry which is preliminary data.</text>
</comment>
<feature type="non-terminal residue" evidence="1">
    <location>
        <position position="1"/>
    </location>
</feature>
<feature type="non-terminal residue" evidence="1">
    <location>
        <position position="127"/>
    </location>
</feature>
<organism evidence="1 2">
    <name type="scientific">Meganyctiphanes norvegica</name>
    <name type="common">Northern krill</name>
    <name type="synonym">Thysanopoda norvegica</name>
    <dbReference type="NCBI Taxonomy" id="48144"/>
    <lineage>
        <taxon>Eukaryota</taxon>
        <taxon>Metazoa</taxon>
        <taxon>Ecdysozoa</taxon>
        <taxon>Arthropoda</taxon>
        <taxon>Crustacea</taxon>
        <taxon>Multicrustacea</taxon>
        <taxon>Malacostraca</taxon>
        <taxon>Eumalacostraca</taxon>
        <taxon>Eucarida</taxon>
        <taxon>Euphausiacea</taxon>
        <taxon>Euphausiidae</taxon>
        <taxon>Meganyctiphanes</taxon>
    </lineage>
</organism>
<dbReference type="AlphaFoldDB" id="A0AAV2ST17"/>
<proteinExistence type="predicted"/>
<name>A0AAV2ST17_MEGNR</name>
<protein>
    <submittedName>
        <fullName evidence="1">Uncharacterized protein</fullName>
    </submittedName>
</protein>
<dbReference type="Proteomes" id="UP001497623">
    <property type="component" value="Unassembled WGS sequence"/>
</dbReference>
<evidence type="ECO:0000313" key="1">
    <source>
        <dbReference type="EMBL" id="CAL4234175.1"/>
    </source>
</evidence>
<reference evidence="1 2" key="1">
    <citation type="submission" date="2024-05" db="EMBL/GenBank/DDBJ databases">
        <authorList>
            <person name="Wallberg A."/>
        </authorList>
    </citation>
    <scope>NUCLEOTIDE SEQUENCE [LARGE SCALE GENOMIC DNA]</scope>
</reference>
<accession>A0AAV2ST17</accession>
<evidence type="ECO:0000313" key="2">
    <source>
        <dbReference type="Proteomes" id="UP001497623"/>
    </source>
</evidence>
<dbReference type="EMBL" id="CAXKWB010112586">
    <property type="protein sequence ID" value="CAL4234175.1"/>
    <property type="molecule type" value="Genomic_DNA"/>
</dbReference>
<gene>
    <name evidence="1" type="ORF">MNOR_LOCUS39971</name>
</gene>